<dbReference type="STRING" id="144026.SAMN04488568_11367"/>
<dbReference type="InterPro" id="IPR045175">
    <property type="entry name" value="M28_fam"/>
</dbReference>
<dbReference type="PANTHER" id="PTHR12147:SF26">
    <property type="entry name" value="PEPTIDASE M28 DOMAIN-CONTAINING PROTEIN"/>
    <property type="match status" value="1"/>
</dbReference>
<keyword evidence="3" id="KW-1185">Reference proteome</keyword>
<evidence type="ECO:0000313" key="3">
    <source>
        <dbReference type="Proteomes" id="UP000199759"/>
    </source>
</evidence>
<name>A0A1G9U0T4_9PROT</name>
<dbReference type="PANTHER" id="PTHR12147">
    <property type="entry name" value="METALLOPEPTIDASE M28 FAMILY MEMBER"/>
    <property type="match status" value="1"/>
</dbReference>
<gene>
    <name evidence="2" type="ORF">SAMN04488568_11367</name>
</gene>
<dbReference type="InterPro" id="IPR007484">
    <property type="entry name" value="Peptidase_M28"/>
</dbReference>
<dbReference type="EMBL" id="FNHG01000013">
    <property type="protein sequence ID" value="SDM53145.1"/>
    <property type="molecule type" value="Genomic_DNA"/>
</dbReference>
<dbReference type="GO" id="GO:0006508">
    <property type="term" value="P:proteolysis"/>
    <property type="evidence" value="ECO:0007669"/>
    <property type="project" value="InterPro"/>
</dbReference>
<dbReference type="GO" id="GO:0008235">
    <property type="term" value="F:metalloexopeptidase activity"/>
    <property type="evidence" value="ECO:0007669"/>
    <property type="project" value="InterPro"/>
</dbReference>
<dbReference type="Proteomes" id="UP000199759">
    <property type="component" value="Unassembled WGS sequence"/>
</dbReference>
<dbReference type="RefSeq" id="WP_091770634.1">
    <property type="nucleotide sequence ID" value="NZ_FNHG01000013.1"/>
</dbReference>
<accession>A0A1G9U0T4</accession>
<organism evidence="2 3">
    <name type="scientific">Maricaulis salignorans</name>
    <dbReference type="NCBI Taxonomy" id="144026"/>
    <lineage>
        <taxon>Bacteria</taxon>
        <taxon>Pseudomonadati</taxon>
        <taxon>Pseudomonadota</taxon>
        <taxon>Alphaproteobacteria</taxon>
        <taxon>Maricaulales</taxon>
        <taxon>Maricaulaceae</taxon>
        <taxon>Maricaulis</taxon>
    </lineage>
</organism>
<proteinExistence type="predicted"/>
<dbReference type="Gene3D" id="3.40.630.10">
    <property type="entry name" value="Zn peptidases"/>
    <property type="match status" value="1"/>
</dbReference>
<reference evidence="2 3" key="1">
    <citation type="submission" date="2016-10" db="EMBL/GenBank/DDBJ databases">
        <authorList>
            <person name="de Groot N.N."/>
        </authorList>
    </citation>
    <scope>NUCLEOTIDE SEQUENCE [LARGE SCALE GENOMIC DNA]</scope>
    <source>
        <strain evidence="2 3">DSM 16077</strain>
    </source>
</reference>
<dbReference type="OrthoDB" id="1521787at2"/>
<sequence>MRYLSLLTAVGFAAFNIACQTPSDASANLSSEASVGTEAALAPAMDRAQLLEDLRILAADDMEGRLVATAGSERARAYIISRFEQIGLGAIGESFESSFEFGRPNGWSPTTTGTNIIARLRGTGDSSRVMVISAHYDHMGMRGGEIWNGADDNASGVAGLLATAASFAAAPPQHDIIFVAFDAEEHGLQGAEAFVANPPVPLETITFNLNLDMLAMSQERILWAVGTYHYPFLIPIVDAVAARSNVNLPMGYDEPTEERGADWTHATDSGEFHAVGIPFIYLGVDYHPHYHEPTDIYENMTLDFFQDASETVIDFARESDRQLDRIGEASGR</sequence>
<feature type="domain" description="Peptidase M28" evidence="1">
    <location>
        <begin position="115"/>
        <end position="315"/>
    </location>
</feature>
<protein>
    <submittedName>
        <fullName evidence="2">Peptidase family M28</fullName>
    </submittedName>
</protein>
<dbReference type="AlphaFoldDB" id="A0A1G9U0T4"/>
<evidence type="ECO:0000313" key="2">
    <source>
        <dbReference type="EMBL" id="SDM53145.1"/>
    </source>
</evidence>
<dbReference type="Pfam" id="PF04389">
    <property type="entry name" value="Peptidase_M28"/>
    <property type="match status" value="1"/>
</dbReference>
<dbReference type="SUPFAM" id="SSF53187">
    <property type="entry name" value="Zn-dependent exopeptidases"/>
    <property type="match status" value="1"/>
</dbReference>
<evidence type="ECO:0000259" key="1">
    <source>
        <dbReference type="Pfam" id="PF04389"/>
    </source>
</evidence>